<dbReference type="PANTHER" id="PTHR12484:SF4">
    <property type="entry name" value="A-KINASE ANCHOR PROTEIN 17A"/>
    <property type="match status" value="1"/>
</dbReference>
<feature type="region of interest" description="Disordered" evidence="1">
    <location>
        <begin position="71"/>
        <end position="90"/>
    </location>
</feature>
<evidence type="ECO:0000313" key="2">
    <source>
        <dbReference type="EMBL" id="KAF6207571.1"/>
    </source>
</evidence>
<dbReference type="EMBL" id="WIXP02000007">
    <property type="protein sequence ID" value="KAF6207571.1"/>
    <property type="molecule type" value="Genomic_DNA"/>
</dbReference>
<evidence type="ECO:0000313" key="3">
    <source>
        <dbReference type="Proteomes" id="UP000466442"/>
    </source>
</evidence>
<feature type="compositionally biased region" description="Polar residues" evidence="1">
    <location>
        <begin position="229"/>
        <end position="250"/>
    </location>
</feature>
<feature type="region of interest" description="Disordered" evidence="1">
    <location>
        <begin position="412"/>
        <end position="473"/>
    </location>
</feature>
<protein>
    <submittedName>
        <fullName evidence="2">Uncharacterized protein</fullName>
    </submittedName>
</protein>
<dbReference type="Proteomes" id="UP000466442">
    <property type="component" value="Unassembled WGS sequence"/>
</dbReference>
<dbReference type="AlphaFoldDB" id="A0A8S9XH05"/>
<reference evidence="2" key="1">
    <citation type="journal article" date="2021" name="Mol. Ecol. Resour.">
        <title>Apolygus lucorum genome provides insights into omnivorousness and mesophyll feeding.</title>
        <authorList>
            <person name="Liu Y."/>
            <person name="Liu H."/>
            <person name="Wang H."/>
            <person name="Huang T."/>
            <person name="Liu B."/>
            <person name="Yang B."/>
            <person name="Yin L."/>
            <person name="Li B."/>
            <person name="Zhang Y."/>
            <person name="Zhang S."/>
            <person name="Jiang F."/>
            <person name="Zhang X."/>
            <person name="Ren Y."/>
            <person name="Wang B."/>
            <person name="Wang S."/>
            <person name="Lu Y."/>
            <person name="Wu K."/>
            <person name="Fan W."/>
            <person name="Wang G."/>
        </authorList>
    </citation>
    <scope>NUCLEOTIDE SEQUENCE</scope>
    <source>
        <strain evidence="2">12Hb</strain>
    </source>
</reference>
<sequence>MDALRGMKLLKKDGEDAWTQVLKVDFDKSKHLSESSIRKRKLFREKLMDKERQNEERCEEVVDNVVQSKMASETLDERDDEPPSRQIEESSGVDVSLRKILREEKLFLFAQRKLESIRLLGELLERVADKKCVSGNARPEKRIKQKSVVSMIKQSTSSMYADREDEDLLNTSFNSADSLDGPLYNRAEDFHWRGRGRGFMNNRRGRGRPMRRGGDFFNSHRSNWEDYNEYNNQSGEGSSFNSRGGENFNSRGEGYNTHGGESYNSRGDGYNRGGGDFNNWRGSRGQRFNNPNFHRSRGRAMRDLLPMPGFSRKDQELNEYNYQMHAMYYRYFQNLTRDGKSRSHDTGQPQEVEIALGHATGRPQEVVSARDHVAGHHRGAEIATGLHGIAPSLVTDRRLRIERALDLTMGPHLRIGSAPSHDRDHGRGSRGHVPSLTGAPNHVPNPAEDPDRGRPQNARNPGPGRGLSAAHRLPPNLPKLALKANLTATLLQTKKQCSF</sequence>
<name>A0A8S9XH05_APOLU</name>
<dbReference type="PANTHER" id="PTHR12484">
    <property type="entry name" value="B-LYMPHOCYTE ANTIGEN-RELATED"/>
    <property type="match status" value="1"/>
</dbReference>
<organism evidence="2 3">
    <name type="scientific">Apolygus lucorum</name>
    <name type="common">Small green plant bug</name>
    <name type="synonym">Lygocoris lucorum</name>
    <dbReference type="NCBI Taxonomy" id="248454"/>
    <lineage>
        <taxon>Eukaryota</taxon>
        <taxon>Metazoa</taxon>
        <taxon>Ecdysozoa</taxon>
        <taxon>Arthropoda</taxon>
        <taxon>Hexapoda</taxon>
        <taxon>Insecta</taxon>
        <taxon>Pterygota</taxon>
        <taxon>Neoptera</taxon>
        <taxon>Paraneoptera</taxon>
        <taxon>Hemiptera</taxon>
        <taxon>Heteroptera</taxon>
        <taxon>Panheteroptera</taxon>
        <taxon>Cimicomorpha</taxon>
        <taxon>Miridae</taxon>
        <taxon>Mirini</taxon>
        <taxon>Apolygus</taxon>
    </lineage>
</organism>
<gene>
    <name evidence="2" type="ORF">GE061_016018</name>
</gene>
<feature type="region of interest" description="Disordered" evidence="1">
    <location>
        <begin position="228"/>
        <end position="295"/>
    </location>
</feature>
<comment type="caution">
    <text evidence="2">The sequence shown here is derived from an EMBL/GenBank/DDBJ whole genome shotgun (WGS) entry which is preliminary data.</text>
</comment>
<keyword evidence="3" id="KW-1185">Reference proteome</keyword>
<dbReference type="InterPro" id="IPR056852">
    <property type="entry name" value="AK17A/B"/>
</dbReference>
<dbReference type="OrthoDB" id="1918237at2759"/>
<proteinExistence type="predicted"/>
<dbReference type="Pfam" id="PF25015">
    <property type="entry name" value="RBD_AKAP-17A"/>
    <property type="match status" value="1"/>
</dbReference>
<evidence type="ECO:0000256" key="1">
    <source>
        <dbReference type="SAM" id="MobiDB-lite"/>
    </source>
</evidence>
<accession>A0A8S9XH05</accession>